<evidence type="ECO:0000313" key="2">
    <source>
        <dbReference type="EMBL" id="RUO26547.1"/>
    </source>
</evidence>
<dbReference type="Proteomes" id="UP000288293">
    <property type="component" value="Unassembled WGS sequence"/>
</dbReference>
<dbReference type="OrthoDB" id="327939at2"/>
<evidence type="ECO:0008006" key="4">
    <source>
        <dbReference type="Google" id="ProtNLM"/>
    </source>
</evidence>
<organism evidence="2 3">
    <name type="scientific">Aliidiomarina minuta</name>
    <dbReference type="NCBI Taxonomy" id="880057"/>
    <lineage>
        <taxon>Bacteria</taxon>
        <taxon>Pseudomonadati</taxon>
        <taxon>Pseudomonadota</taxon>
        <taxon>Gammaproteobacteria</taxon>
        <taxon>Alteromonadales</taxon>
        <taxon>Idiomarinaceae</taxon>
        <taxon>Aliidiomarina</taxon>
    </lineage>
</organism>
<dbReference type="AlphaFoldDB" id="A0A432W8S3"/>
<sequence>MITPIIMLALMMTPYLLAWGMSAASHREFNTRSAAAIGLSALFIFTGIGHFVQTEAMVQMLPSWVPMRLGLVYGSGLLEFTIALGFLISNYRRLAGWLAAAVLILFFPANIYAALNYIPMGGHEWGPVYLLIRAPLQVAILVWVYWFTIRQPTNISDLYQGNV</sequence>
<accession>A0A432W8S3</accession>
<feature type="transmembrane region" description="Helical" evidence="1">
    <location>
        <begin position="94"/>
        <end position="115"/>
    </location>
</feature>
<keyword evidence="1" id="KW-1133">Transmembrane helix</keyword>
<dbReference type="PANTHER" id="PTHR36974:SF1">
    <property type="entry name" value="DOXX FAMILY MEMBRANE PROTEIN"/>
    <property type="match status" value="1"/>
</dbReference>
<dbReference type="EMBL" id="PIPL01000001">
    <property type="protein sequence ID" value="RUO26547.1"/>
    <property type="molecule type" value="Genomic_DNA"/>
</dbReference>
<feature type="transmembrane region" description="Helical" evidence="1">
    <location>
        <begin position="64"/>
        <end position="88"/>
    </location>
</feature>
<protein>
    <recommendedName>
        <fullName evidence="4">DoxX family protein</fullName>
    </recommendedName>
</protein>
<keyword evidence="1" id="KW-0812">Transmembrane</keyword>
<dbReference type="RefSeq" id="WP_126803357.1">
    <property type="nucleotide sequence ID" value="NZ_PIPL01000001.1"/>
</dbReference>
<proteinExistence type="predicted"/>
<evidence type="ECO:0000256" key="1">
    <source>
        <dbReference type="SAM" id="Phobius"/>
    </source>
</evidence>
<gene>
    <name evidence="2" type="ORF">CWE09_07515</name>
</gene>
<comment type="caution">
    <text evidence="2">The sequence shown here is derived from an EMBL/GenBank/DDBJ whole genome shotgun (WGS) entry which is preliminary data.</text>
</comment>
<evidence type="ECO:0000313" key="3">
    <source>
        <dbReference type="Proteomes" id="UP000288293"/>
    </source>
</evidence>
<keyword evidence="3" id="KW-1185">Reference proteome</keyword>
<dbReference type="PANTHER" id="PTHR36974">
    <property type="entry name" value="MEMBRANE PROTEIN-RELATED"/>
    <property type="match status" value="1"/>
</dbReference>
<reference evidence="2 3" key="1">
    <citation type="journal article" date="2011" name="Front. Microbiol.">
        <title>Genomic signatures of strain selection and enhancement in Bacillus atrophaeus var. globigii, a historical biowarfare simulant.</title>
        <authorList>
            <person name="Gibbons H.S."/>
            <person name="Broomall S.M."/>
            <person name="McNew L.A."/>
            <person name="Daligault H."/>
            <person name="Chapman C."/>
            <person name="Bruce D."/>
            <person name="Karavis M."/>
            <person name="Krepps M."/>
            <person name="McGregor P.A."/>
            <person name="Hong C."/>
            <person name="Park K.H."/>
            <person name="Akmal A."/>
            <person name="Feldman A."/>
            <person name="Lin J.S."/>
            <person name="Chang W.E."/>
            <person name="Higgs B.W."/>
            <person name="Demirev P."/>
            <person name="Lindquist J."/>
            <person name="Liem A."/>
            <person name="Fochler E."/>
            <person name="Read T.D."/>
            <person name="Tapia R."/>
            <person name="Johnson S."/>
            <person name="Bishop-Lilly K.A."/>
            <person name="Detter C."/>
            <person name="Han C."/>
            <person name="Sozhamannan S."/>
            <person name="Rosenzweig C.N."/>
            <person name="Skowronski E.W."/>
        </authorList>
    </citation>
    <scope>NUCLEOTIDE SEQUENCE [LARGE SCALE GENOMIC DNA]</scope>
    <source>
        <strain evidence="2 3">MLST1</strain>
    </source>
</reference>
<keyword evidence="1" id="KW-0472">Membrane</keyword>
<name>A0A432W8S3_9GAMM</name>
<feature type="transmembrane region" description="Helical" evidence="1">
    <location>
        <begin position="127"/>
        <end position="146"/>
    </location>
</feature>
<feature type="transmembrane region" description="Helical" evidence="1">
    <location>
        <begin position="34"/>
        <end position="52"/>
    </location>
</feature>